<dbReference type="EMBL" id="CAEKDK010000005">
    <property type="protein sequence ID" value="CAB4280094.1"/>
    <property type="molecule type" value="Genomic_DNA"/>
</dbReference>
<feature type="region of interest" description="Disordered" evidence="1">
    <location>
        <begin position="1"/>
        <end position="26"/>
    </location>
</feature>
<sequence>MQMKRKYMKKKILGRKKKGNKKMGRTQEYAQYRCNMQSFFDTMQRIKERLTKGHLELLQQTPF</sequence>
<dbReference type="AlphaFoldDB" id="A0A6J5UXC3"/>
<feature type="compositionally biased region" description="Basic residues" evidence="1">
    <location>
        <begin position="1"/>
        <end position="24"/>
    </location>
</feature>
<name>A0A6J5UXC3_PRUAR</name>
<reference evidence="2 3" key="1">
    <citation type="submission" date="2020-05" db="EMBL/GenBank/DDBJ databases">
        <authorList>
            <person name="Campoy J."/>
            <person name="Schneeberger K."/>
            <person name="Spophaly S."/>
        </authorList>
    </citation>
    <scope>NUCLEOTIDE SEQUENCE [LARGE SCALE GENOMIC DNA]</scope>
    <source>
        <strain evidence="2">PruArmRojPasFocal</strain>
    </source>
</reference>
<evidence type="ECO:0000313" key="2">
    <source>
        <dbReference type="EMBL" id="CAB4280094.1"/>
    </source>
</evidence>
<gene>
    <name evidence="2" type="ORF">CURHAP_LOCUS32841</name>
</gene>
<evidence type="ECO:0000256" key="1">
    <source>
        <dbReference type="SAM" id="MobiDB-lite"/>
    </source>
</evidence>
<protein>
    <submittedName>
        <fullName evidence="2">Uncharacterized protein</fullName>
    </submittedName>
</protein>
<organism evidence="2 3">
    <name type="scientific">Prunus armeniaca</name>
    <name type="common">Apricot</name>
    <name type="synonym">Armeniaca vulgaris</name>
    <dbReference type="NCBI Taxonomy" id="36596"/>
    <lineage>
        <taxon>Eukaryota</taxon>
        <taxon>Viridiplantae</taxon>
        <taxon>Streptophyta</taxon>
        <taxon>Embryophyta</taxon>
        <taxon>Tracheophyta</taxon>
        <taxon>Spermatophyta</taxon>
        <taxon>Magnoliopsida</taxon>
        <taxon>eudicotyledons</taxon>
        <taxon>Gunneridae</taxon>
        <taxon>Pentapetalae</taxon>
        <taxon>rosids</taxon>
        <taxon>fabids</taxon>
        <taxon>Rosales</taxon>
        <taxon>Rosaceae</taxon>
        <taxon>Amygdaloideae</taxon>
        <taxon>Amygdaleae</taxon>
        <taxon>Prunus</taxon>
    </lineage>
</organism>
<evidence type="ECO:0000313" key="3">
    <source>
        <dbReference type="Proteomes" id="UP000507222"/>
    </source>
</evidence>
<proteinExistence type="predicted"/>
<dbReference type="Proteomes" id="UP000507222">
    <property type="component" value="Unassembled WGS sequence"/>
</dbReference>
<accession>A0A6J5UXC3</accession>